<dbReference type="EMBL" id="JAAOCA010000022">
    <property type="protein sequence ID" value="MBD1600549.1"/>
    <property type="molecule type" value="Genomic_DNA"/>
</dbReference>
<evidence type="ECO:0000256" key="1">
    <source>
        <dbReference type="ARBA" id="ARBA00006484"/>
    </source>
</evidence>
<dbReference type="PRINTS" id="PR00080">
    <property type="entry name" value="SDRFAMILY"/>
</dbReference>
<dbReference type="Gene3D" id="3.40.50.720">
    <property type="entry name" value="NAD(P)-binding Rossmann-like Domain"/>
    <property type="match status" value="1"/>
</dbReference>
<dbReference type="RefSeq" id="WP_190422950.1">
    <property type="nucleotide sequence ID" value="NZ_JAAOCA010000022.1"/>
</dbReference>
<dbReference type="Pfam" id="PF13561">
    <property type="entry name" value="adh_short_C2"/>
    <property type="match status" value="1"/>
</dbReference>
<dbReference type="PANTHER" id="PTHR42760:SF40">
    <property type="entry name" value="3-OXOACYL-[ACYL-CARRIER-PROTEIN] REDUCTASE, CHLOROPLASTIC"/>
    <property type="match status" value="1"/>
</dbReference>
<reference evidence="2 3" key="1">
    <citation type="journal article" date="2020" name="Insects">
        <title>Bacteria Belonging to Pseudomonas typographi sp. nov. from the Bark Beetle Ips typographus Have Genomic Potential to Aid in the Host Ecology.</title>
        <authorList>
            <person name="Peral-Aranega E."/>
            <person name="Saati-Santamaria Z."/>
            <person name="Kolarik M."/>
            <person name="Rivas R."/>
            <person name="Garcia-Fraile P."/>
        </authorList>
    </citation>
    <scope>NUCLEOTIDE SEQUENCE [LARGE SCALE GENOMIC DNA]</scope>
    <source>
        <strain evidence="2 3">CA3A</strain>
    </source>
</reference>
<dbReference type="InterPro" id="IPR002347">
    <property type="entry name" value="SDR_fam"/>
</dbReference>
<dbReference type="Proteomes" id="UP000805841">
    <property type="component" value="Unassembled WGS sequence"/>
</dbReference>
<dbReference type="CDD" id="cd05233">
    <property type="entry name" value="SDR_c"/>
    <property type="match status" value="1"/>
</dbReference>
<sequence>MTTNGKTVLITGADGGLGRDMAACLAEAGWSLILVDRSSTIGQLPELLGLASYQAQTRQCDLADEAQLDALCKEVSEGTLRCDALINNAGISSYGRDGQRLSIDEIDRNHLQNVLAINLIAPFLLSRAALPHMRERGWGRLIHIASRGGRTFSEVFPSSFSASKSGLIGLSRSIAGESARFGITSNVIAPGVIITPQSGKVDPALLSQAKIPAQRYGQPAEITGAVAYLLSDAAGFTTGAVMDINGGAFMPS</sequence>
<gene>
    <name evidence="2" type="ORF">HAQ05_17795</name>
</gene>
<proteinExistence type="inferred from homology"/>
<organism evidence="2 3">
    <name type="scientific">Pseudomonas typographi</name>
    <dbReference type="NCBI Taxonomy" id="2715964"/>
    <lineage>
        <taxon>Bacteria</taxon>
        <taxon>Pseudomonadati</taxon>
        <taxon>Pseudomonadota</taxon>
        <taxon>Gammaproteobacteria</taxon>
        <taxon>Pseudomonadales</taxon>
        <taxon>Pseudomonadaceae</taxon>
        <taxon>Pseudomonas</taxon>
    </lineage>
</organism>
<name>A0ABR7Z5F0_9PSED</name>
<dbReference type="InterPro" id="IPR036291">
    <property type="entry name" value="NAD(P)-bd_dom_sf"/>
</dbReference>
<dbReference type="SUPFAM" id="SSF51735">
    <property type="entry name" value="NAD(P)-binding Rossmann-fold domains"/>
    <property type="match status" value="1"/>
</dbReference>
<dbReference type="PANTHER" id="PTHR42760">
    <property type="entry name" value="SHORT-CHAIN DEHYDROGENASES/REDUCTASES FAMILY MEMBER"/>
    <property type="match status" value="1"/>
</dbReference>
<protein>
    <submittedName>
        <fullName evidence="2">SDR family oxidoreductase</fullName>
    </submittedName>
</protein>
<evidence type="ECO:0000313" key="3">
    <source>
        <dbReference type="Proteomes" id="UP000805841"/>
    </source>
</evidence>
<comment type="caution">
    <text evidence="2">The sequence shown here is derived from an EMBL/GenBank/DDBJ whole genome shotgun (WGS) entry which is preliminary data.</text>
</comment>
<comment type="similarity">
    <text evidence="1">Belongs to the short-chain dehydrogenases/reductases (SDR) family.</text>
</comment>
<dbReference type="PRINTS" id="PR00081">
    <property type="entry name" value="GDHRDH"/>
</dbReference>
<keyword evidence="3" id="KW-1185">Reference proteome</keyword>
<evidence type="ECO:0000313" key="2">
    <source>
        <dbReference type="EMBL" id="MBD1600549.1"/>
    </source>
</evidence>
<accession>A0ABR7Z5F0</accession>